<organism evidence="1 2">
    <name type="scientific">Zizania palustris</name>
    <name type="common">Northern wild rice</name>
    <dbReference type="NCBI Taxonomy" id="103762"/>
    <lineage>
        <taxon>Eukaryota</taxon>
        <taxon>Viridiplantae</taxon>
        <taxon>Streptophyta</taxon>
        <taxon>Embryophyta</taxon>
        <taxon>Tracheophyta</taxon>
        <taxon>Spermatophyta</taxon>
        <taxon>Magnoliopsida</taxon>
        <taxon>Liliopsida</taxon>
        <taxon>Poales</taxon>
        <taxon>Poaceae</taxon>
        <taxon>BOP clade</taxon>
        <taxon>Oryzoideae</taxon>
        <taxon>Oryzeae</taxon>
        <taxon>Zizaniinae</taxon>
        <taxon>Zizania</taxon>
    </lineage>
</organism>
<gene>
    <name evidence="1" type="ORF">GUJ93_ZPchr0014g47525</name>
</gene>
<proteinExistence type="predicted"/>
<reference evidence="1" key="2">
    <citation type="submission" date="2021-02" db="EMBL/GenBank/DDBJ databases">
        <authorList>
            <person name="Kimball J.A."/>
            <person name="Haas M.W."/>
            <person name="Macchietto M."/>
            <person name="Kono T."/>
            <person name="Duquette J."/>
            <person name="Shao M."/>
        </authorList>
    </citation>
    <scope>NUCLEOTIDE SEQUENCE</scope>
    <source>
        <tissue evidence="1">Fresh leaf tissue</tissue>
    </source>
</reference>
<evidence type="ECO:0000313" key="2">
    <source>
        <dbReference type="Proteomes" id="UP000729402"/>
    </source>
</evidence>
<comment type="caution">
    <text evidence="1">The sequence shown here is derived from an EMBL/GenBank/DDBJ whole genome shotgun (WGS) entry which is preliminary data.</text>
</comment>
<name>A0A8J5TAU3_ZIZPA</name>
<dbReference type="EMBL" id="JAAALK010000086">
    <property type="protein sequence ID" value="KAG8081757.1"/>
    <property type="molecule type" value="Genomic_DNA"/>
</dbReference>
<accession>A0A8J5TAU3</accession>
<keyword evidence="2" id="KW-1185">Reference proteome</keyword>
<dbReference type="Proteomes" id="UP000729402">
    <property type="component" value="Unassembled WGS sequence"/>
</dbReference>
<evidence type="ECO:0000313" key="1">
    <source>
        <dbReference type="EMBL" id="KAG8081757.1"/>
    </source>
</evidence>
<reference evidence="1" key="1">
    <citation type="journal article" date="2021" name="bioRxiv">
        <title>Whole Genome Assembly and Annotation of Northern Wild Rice, Zizania palustris L., Supports a Whole Genome Duplication in the Zizania Genus.</title>
        <authorList>
            <person name="Haas M."/>
            <person name="Kono T."/>
            <person name="Macchietto M."/>
            <person name="Millas R."/>
            <person name="McGilp L."/>
            <person name="Shao M."/>
            <person name="Duquette J."/>
            <person name="Hirsch C.N."/>
            <person name="Kimball J."/>
        </authorList>
    </citation>
    <scope>NUCLEOTIDE SEQUENCE</scope>
    <source>
        <tissue evidence="1">Fresh leaf tissue</tissue>
    </source>
</reference>
<dbReference type="AlphaFoldDB" id="A0A8J5TAU3"/>
<sequence length="107" mass="10708">MGAIATRQVTHGNILTTTHNNIPSNEGEVVLLRDGGFEWPVGGALGTRTLITRTLGEGSRGNNLATNDNLNGGFGYVASALGGGSLGGRSSCGLGQEGLGDGSGVPR</sequence>
<protein>
    <submittedName>
        <fullName evidence="1">Uncharacterized protein</fullName>
    </submittedName>
</protein>